<organism evidence="2 4">
    <name type="scientific">Clavibacter michiganensis subsp. insidiosus</name>
    <dbReference type="NCBI Taxonomy" id="33014"/>
    <lineage>
        <taxon>Bacteria</taxon>
        <taxon>Bacillati</taxon>
        <taxon>Actinomycetota</taxon>
        <taxon>Actinomycetes</taxon>
        <taxon>Micrococcales</taxon>
        <taxon>Microbacteriaceae</taxon>
        <taxon>Clavibacter</taxon>
    </lineage>
</organism>
<name>A0A0D5CLB4_9MICO</name>
<evidence type="ECO:0000313" key="3">
    <source>
        <dbReference type="EMBL" id="RIJ43954.1"/>
    </source>
</evidence>
<dbReference type="EMBL" id="CP011043">
    <property type="protein sequence ID" value="AJW80057.1"/>
    <property type="molecule type" value="Genomic_DNA"/>
</dbReference>
<dbReference type="HOGENOM" id="CLU_2092474_0_0_11"/>
<evidence type="ECO:0000256" key="1">
    <source>
        <dbReference type="SAM" id="Phobius"/>
    </source>
</evidence>
<dbReference type="RefSeq" id="WP_045529729.1">
    <property type="nucleotide sequence ID" value="NZ_CP011043.1"/>
</dbReference>
<keyword evidence="1" id="KW-0812">Transmembrane</keyword>
<evidence type="ECO:0000313" key="5">
    <source>
        <dbReference type="Proteomes" id="UP000266634"/>
    </source>
</evidence>
<feature type="transmembrane region" description="Helical" evidence="1">
    <location>
        <begin position="12"/>
        <end position="33"/>
    </location>
</feature>
<sequence length="116" mass="12014">MMTFSNATARARPYGSTVLLLVVELVLAAIAYINNIAFSGLLGACGYNDPNCDYGLADFGYRLGAFGIPSVAVLSTVVTVVFIARRQPMRSIPIAGMALTIGVAVTALVITGVSIG</sequence>
<accession>A0A0D5CLB4</accession>
<protein>
    <submittedName>
        <fullName evidence="2">Uncharacterized protein</fullName>
    </submittedName>
</protein>
<dbReference type="EMBL" id="QWEA01000110">
    <property type="protein sequence ID" value="RIJ43954.1"/>
    <property type="molecule type" value="Genomic_DNA"/>
</dbReference>
<dbReference type="KEGG" id="cmh:VO01_13830"/>
<gene>
    <name evidence="3" type="ORF">DZF93_04640</name>
    <name evidence="2" type="ORF">VO01_13830</name>
</gene>
<dbReference type="AlphaFoldDB" id="A0A0D5CLB4"/>
<reference evidence="3 5" key="2">
    <citation type="submission" date="2018-08" db="EMBL/GenBank/DDBJ databases">
        <title>Genome Sequence of Clavibacter michiganensis Subspecies type strains, and the Atypical Peach-Colored Strains Isolated from Tomato.</title>
        <authorList>
            <person name="Osdaghi E."/>
            <person name="Portier P."/>
            <person name="Briand M."/>
            <person name="Jacques M.-A."/>
        </authorList>
    </citation>
    <scope>NUCLEOTIDE SEQUENCE [LARGE SCALE GENOMIC DNA]</scope>
    <source>
        <strain evidence="3 5">CFBP 6488</strain>
    </source>
</reference>
<reference evidence="2 4" key="1">
    <citation type="journal article" date="2015" name="Genome Announc.">
        <title>Complete Genome Sequence of Clavibacter michiganensis subsp. insidiosus R1-1 Using PacBio Single-Molecule Real-Time Technology.</title>
        <authorList>
            <person name="Lu Y."/>
            <person name="Samac D.A."/>
            <person name="Glazebrook J."/>
            <person name="Ishimaru C.A."/>
        </authorList>
    </citation>
    <scope>NUCLEOTIDE SEQUENCE [LARGE SCALE GENOMIC DNA]</scope>
    <source>
        <strain evidence="2 4">R1-1</strain>
    </source>
</reference>
<proteinExistence type="predicted"/>
<keyword evidence="1" id="KW-0472">Membrane</keyword>
<feature type="transmembrane region" description="Helical" evidence="1">
    <location>
        <begin position="63"/>
        <end position="84"/>
    </location>
</feature>
<dbReference type="PATRIC" id="fig|33014.5.peg.2853"/>
<keyword evidence="1" id="KW-1133">Transmembrane helix</keyword>
<dbReference type="Proteomes" id="UP000032604">
    <property type="component" value="Chromosome"/>
</dbReference>
<evidence type="ECO:0000313" key="2">
    <source>
        <dbReference type="EMBL" id="AJW80057.1"/>
    </source>
</evidence>
<evidence type="ECO:0000313" key="4">
    <source>
        <dbReference type="Proteomes" id="UP000032604"/>
    </source>
</evidence>
<feature type="transmembrane region" description="Helical" evidence="1">
    <location>
        <begin position="96"/>
        <end position="115"/>
    </location>
</feature>
<dbReference type="Proteomes" id="UP000266634">
    <property type="component" value="Unassembled WGS sequence"/>
</dbReference>
<dbReference type="OrthoDB" id="9925928at2"/>